<keyword evidence="2" id="KW-1185">Reference proteome</keyword>
<protein>
    <submittedName>
        <fullName evidence="1">Uncharacterized protein</fullName>
    </submittedName>
</protein>
<dbReference type="KEGG" id="tva:4766988"/>
<evidence type="ECO:0000313" key="1">
    <source>
        <dbReference type="EMBL" id="EAY09074.1"/>
    </source>
</evidence>
<evidence type="ECO:0000313" key="2">
    <source>
        <dbReference type="Proteomes" id="UP000001542"/>
    </source>
</evidence>
<dbReference type="GO" id="GO:0006893">
    <property type="term" value="P:Golgi to plasma membrane transport"/>
    <property type="evidence" value="ECO:0000318"/>
    <property type="project" value="GO_Central"/>
</dbReference>
<dbReference type="GO" id="GO:0034044">
    <property type="term" value="C:exomer complex"/>
    <property type="evidence" value="ECO:0000318"/>
    <property type="project" value="GO_Central"/>
</dbReference>
<dbReference type="InParanoid" id="A2EE77"/>
<dbReference type="PANTHER" id="PTHR31975">
    <property type="entry name" value="BUD SITE SELECTION PROTEIN 7-RELATED"/>
    <property type="match status" value="1"/>
</dbReference>
<organism evidence="1 2">
    <name type="scientific">Trichomonas vaginalis (strain ATCC PRA-98 / G3)</name>
    <dbReference type="NCBI Taxonomy" id="412133"/>
    <lineage>
        <taxon>Eukaryota</taxon>
        <taxon>Metamonada</taxon>
        <taxon>Parabasalia</taxon>
        <taxon>Trichomonadida</taxon>
        <taxon>Trichomonadidae</taxon>
        <taxon>Trichomonas</taxon>
    </lineage>
</organism>
<dbReference type="PANTHER" id="PTHR31975:SF1">
    <property type="entry name" value="BUD SITE SELECTION PROTEIN 7-RELATED"/>
    <property type="match status" value="1"/>
</dbReference>
<name>A2EE77_TRIV3</name>
<gene>
    <name evidence="1" type="ORF">TVAG_180480</name>
</gene>
<dbReference type="Pfam" id="PF09295">
    <property type="entry name" value="ChAPs"/>
    <property type="match status" value="1"/>
</dbReference>
<dbReference type="STRING" id="5722.A2EE77"/>
<accession>A2EE77</accession>
<proteinExistence type="predicted"/>
<dbReference type="VEuPathDB" id="TrichDB:TVAGG3_0614120"/>
<reference evidence="1" key="2">
    <citation type="journal article" date="2007" name="Science">
        <title>Draft genome sequence of the sexually transmitted pathogen Trichomonas vaginalis.</title>
        <authorList>
            <person name="Carlton J.M."/>
            <person name="Hirt R.P."/>
            <person name="Silva J.C."/>
            <person name="Delcher A.L."/>
            <person name="Schatz M."/>
            <person name="Zhao Q."/>
            <person name="Wortman J.R."/>
            <person name="Bidwell S.L."/>
            <person name="Alsmark U.C.M."/>
            <person name="Besteiro S."/>
            <person name="Sicheritz-Ponten T."/>
            <person name="Noel C.J."/>
            <person name="Dacks J.B."/>
            <person name="Foster P.G."/>
            <person name="Simillion C."/>
            <person name="Van de Peer Y."/>
            <person name="Miranda-Saavedra D."/>
            <person name="Barton G.J."/>
            <person name="Westrop G.D."/>
            <person name="Mueller S."/>
            <person name="Dessi D."/>
            <person name="Fiori P.L."/>
            <person name="Ren Q."/>
            <person name="Paulsen I."/>
            <person name="Zhang H."/>
            <person name="Bastida-Corcuera F.D."/>
            <person name="Simoes-Barbosa A."/>
            <person name="Brown M.T."/>
            <person name="Hayes R.D."/>
            <person name="Mukherjee M."/>
            <person name="Okumura C.Y."/>
            <person name="Schneider R."/>
            <person name="Smith A.J."/>
            <person name="Vanacova S."/>
            <person name="Villalvazo M."/>
            <person name="Haas B.J."/>
            <person name="Pertea M."/>
            <person name="Feldblyum T.V."/>
            <person name="Utterback T.R."/>
            <person name="Shu C.L."/>
            <person name="Osoegawa K."/>
            <person name="de Jong P.J."/>
            <person name="Hrdy I."/>
            <person name="Horvathova L."/>
            <person name="Zubacova Z."/>
            <person name="Dolezal P."/>
            <person name="Malik S.B."/>
            <person name="Logsdon J.M. Jr."/>
            <person name="Henze K."/>
            <person name="Gupta A."/>
            <person name="Wang C.C."/>
            <person name="Dunne R.L."/>
            <person name="Upcroft J.A."/>
            <person name="Upcroft P."/>
            <person name="White O."/>
            <person name="Salzberg S.L."/>
            <person name="Tang P."/>
            <person name="Chiu C.-H."/>
            <person name="Lee Y.-S."/>
            <person name="Embley T.M."/>
            <person name="Coombs G.H."/>
            <person name="Mottram J.C."/>
            <person name="Tachezy J."/>
            <person name="Fraser-Liggett C.M."/>
            <person name="Johnson P.J."/>
        </authorList>
    </citation>
    <scope>NUCLEOTIDE SEQUENCE [LARGE SCALE GENOMIC DNA]</scope>
    <source>
        <strain evidence="1">G3</strain>
    </source>
</reference>
<dbReference type="VEuPathDB" id="TrichDB:TVAG_180480"/>
<dbReference type="AlphaFoldDB" id="A2EE77"/>
<dbReference type="Gene3D" id="1.25.40.10">
    <property type="entry name" value="Tetratricopeptide repeat domain"/>
    <property type="match status" value="1"/>
</dbReference>
<dbReference type="Proteomes" id="UP000001542">
    <property type="component" value="Unassembled WGS sequence"/>
</dbReference>
<dbReference type="EMBL" id="DS113365">
    <property type="protein sequence ID" value="EAY09074.1"/>
    <property type="molecule type" value="Genomic_DNA"/>
</dbReference>
<dbReference type="InterPro" id="IPR011990">
    <property type="entry name" value="TPR-like_helical_dom_sf"/>
</dbReference>
<dbReference type="RefSeq" id="XP_001321297.1">
    <property type="nucleotide sequence ID" value="XM_001321262.1"/>
</dbReference>
<dbReference type="InterPro" id="IPR015374">
    <property type="entry name" value="ChAPs"/>
</dbReference>
<sequence>MSFRGLNEVTGISLGMNRKPTQDISVSLGCDDLVTIFKIKRAFFSSNITIKFFHYVIGMDQSSVGSFPVYFNELMSKLEKKSWPPTATNYDIEKGSITIYNSFTNNDITIEIEQKGNCKVYSSRDPKHPFTIEKEFAKQLQLSSALRYFKGYSLLSHYLFDTSFWNDISVYVLQEIRLTYDDFVYIANTHTLVNELELAIARGLIQSLSLDQIITFTEQFDYKLPRLMENLLKILHSHEKVMKKFENVIVKHLSRYADDIEATYYYVKYLIKACNTKSAEQFMPLMYSTFGLHPLSAIACALYSIAKEKTQDALAFLNLAGYCKNWPQKPMMKTEYEFTKPNESLPFSVTDNEVSFYRSPLSGPFYEYFDALNVLCSNCGIKYFSNSIKDFTNEKYEKSKEMVSIYYPEYHFEKTSFCEECELFDPGISGAPSMQELSGASITNLFSEYSKYVIKCFQYRNSLISSTSPHRFSSKDLKLAVQLGDPQLYKAIFSDLTKLQISSTDKLLMFKALELGIDRNWNEVINLKTYSNTQHEKNVIDQLTPFFSGLKNVCLC</sequence>
<reference evidence="1" key="1">
    <citation type="submission" date="2006-10" db="EMBL/GenBank/DDBJ databases">
        <authorList>
            <person name="Amadeo P."/>
            <person name="Zhao Q."/>
            <person name="Wortman J."/>
            <person name="Fraser-Liggett C."/>
            <person name="Carlton J."/>
        </authorList>
    </citation>
    <scope>NUCLEOTIDE SEQUENCE</scope>
    <source>
        <strain evidence="1">G3</strain>
    </source>
</reference>